<dbReference type="RefSeq" id="WP_032929770.1">
    <property type="nucleotide sequence ID" value="NZ_LZTH01000045.1"/>
</dbReference>
<dbReference type="Pfam" id="PF13400">
    <property type="entry name" value="Tad"/>
    <property type="match status" value="1"/>
</dbReference>
<proteinExistence type="predicted"/>
<dbReference type="OrthoDB" id="7210116at2"/>
<sequence length="407" mass="41599">MFTLRGFWLSKRGNFAMATAIAMLPIMVVVAGAIDLTGTSDDAAQLQNSLDAAGLAIGTKYLPSMAASDVAALGLTFFAANLSLADQQEYADSVSAFSATASGDPSAYYISLSSSINRPSFINGAAPWPARRSATVKMNPGAQACVLALDPHASAAVSLQGSTDVAMSSCVIAANSDASDAVNRGGSAQISAGCVSTVGGTYGLSPPNANLTCGAPLEHQYASFDPLADVVPPAYTLCLPVPNGKNYTLSPGTYCDKTLSGNITLNPGVYIFRGVTLKPGGNGSLTGQGVTLFLMEGSQITINANEQVNLSPPTSGPYAGITIFENRGNTSALTLNGGANSVISGFVYAPDAAISFAGNSDMSGQGDCLRLVGLTVQMTGNSSIKTDCTAVFGNREMYASRLITLVK</sequence>
<dbReference type="Proteomes" id="UP000093748">
    <property type="component" value="Unassembled WGS sequence"/>
</dbReference>
<comment type="caution">
    <text evidence="2">The sequence shown here is derived from an EMBL/GenBank/DDBJ whole genome shotgun (WGS) entry which is preliminary data.</text>
</comment>
<evidence type="ECO:0000259" key="1">
    <source>
        <dbReference type="Pfam" id="PF13400"/>
    </source>
</evidence>
<name>A0A1A5J574_RHILI</name>
<protein>
    <recommendedName>
        <fullName evidence="1">Putative Flp pilus-assembly TadG-like N-terminal domain-containing protein</fullName>
    </recommendedName>
</protein>
<dbReference type="EMBL" id="LZTJ01000012">
    <property type="protein sequence ID" value="OBP76756.1"/>
    <property type="molecule type" value="Genomic_DNA"/>
</dbReference>
<dbReference type="AlphaFoldDB" id="A0A1A5J574"/>
<gene>
    <name evidence="2" type="ORF">BAE39_11730</name>
</gene>
<evidence type="ECO:0000313" key="2">
    <source>
        <dbReference type="EMBL" id="OBP76756.1"/>
    </source>
</evidence>
<accession>A0A1A5J574</accession>
<reference evidence="3" key="1">
    <citation type="submission" date="2016-06" db="EMBL/GenBank/DDBJ databases">
        <title>NZP2037 Pacbio-Illumina hybrid assembly.</title>
        <authorList>
            <person name="Ramsay J.P."/>
        </authorList>
    </citation>
    <scope>NUCLEOTIDE SEQUENCE [LARGE SCALE GENOMIC DNA]</scope>
    <source>
        <strain evidence="3">R7ANS::ICEMlSym2042</strain>
    </source>
</reference>
<feature type="domain" description="Putative Flp pilus-assembly TadG-like N-terminal" evidence="1">
    <location>
        <begin position="13"/>
        <end position="56"/>
    </location>
</feature>
<dbReference type="InterPro" id="IPR028087">
    <property type="entry name" value="Tad_N"/>
</dbReference>
<organism evidence="2 3">
    <name type="scientific">Rhizobium loti</name>
    <name type="common">Mesorhizobium loti</name>
    <dbReference type="NCBI Taxonomy" id="381"/>
    <lineage>
        <taxon>Bacteria</taxon>
        <taxon>Pseudomonadati</taxon>
        <taxon>Pseudomonadota</taxon>
        <taxon>Alphaproteobacteria</taxon>
        <taxon>Hyphomicrobiales</taxon>
        <taxon>Phyllobacteriaceae</taxon>
        <taxon>Mesorhizobium</taxon>
    </lineage>
</organism>
<evidence type="ECO:0000313" key="3">
    <source>
        <dbReference type="Proteomes" id="UP000093748"/>
    </source>
</evidence>
<dbReference type="GeneID" id="66684706"/>